<dbReference type="Gene3D" id="3.50.30.10">
    <property type="entry name" value="Phosphohistidine domain"/>
    <property type="match status" value="1"/>
</dbReference>
<sequence>MFLVIDKIAAIVTEQGGRACHAAIVAREMEMPTIVGCGNILDKIADGEKIIIDGETGEVKK</sequence>
<feature type="domain" description="PEP-utilising enzyme mobile" evidence="4">
    <location>
        <begin position="3"/>
        <end position="57"/>
    </location>
</feature>
<evidence type="ECO:0000256" key="3">
    <source>
        <dbReference type="ARBA" id="ARBA00022840"/>
    </source>
</evidence>
<dbReference type="PANTHER" id="PTHR43030">
    <property type="entry name" value="PHOSPHOENOLPYRUVATE SYNTHASE"/>
    <property type="match status" value="1"/>
</dbReference>
<gene>
    <name evidence="5" type="ORF">PRVXH_000680</name>
</gene>
<dbReference type="GO" id="GO:0008986">
    <property type="term" value="F:pyruvate, water dikinase activity"/>
    <property type="evidence" value="ECO:0007669"/>
    <property type="project" value="InterPro"/>
</dbReference>
<proteinExistence type="inferred from homology"/>
<dbReference type="InterPro" id="IPR008279">
    <property type="entry name" value="PEP-util_enz_mobile_dom"/>
</dbReference>
<evidence type="ECO:0000256" key="2">
    <source>
        <dbReference type="ARBA" id="ARBA00022741"/>
    </source>
</evidence>
<accession>A0AAU8HX72</accession>
<dbReference type="AlphaFoldDB" id="A0AAU8HX72"/>
<reference evidence="5" key="2">
    <citation type="submission" date="2024-06" db="EMBL/GenBank/DDBJ databases">
        <authorList>
            <person name="Petrova K.O."/>
            <person name="Toshchakov S.V."/>
            <person name="Boltjanskaja Y.V."/>
            <person name="Kevbrin V.V."/>
        </authorList>
    </citation>
    <scope>NUCLEOTIDE SEQUENCE</scope>
    <source>
        <strain evidence="5">Z-710</strain>
    </source>
</reference>
<dbReference type="InterPro" id="IPR006319">
    <property type="entry name" value="PEP_synth"/>
</dbReference>
<evidence type="ECO:0000256" key="1">
    <source>
        <dbReference type="ARBA" id="ARBA00007837"/>
    </source>
</evidence>
<dbReference type="SUPFAM" id="SSF52009">
    <property type="entry name" value="Phosphohistidine domain"/>
    <property type="match status" value="1"/>
</dbReference>
<organism evidence="5">
    <name type="scientific">Proteinivorax hydrogeniformans</name>
    <dbReference type="NCBI Taxonomy" id="1826727"/>
    <lineage>
        <taxon>Bacteria</taxon>
        <taxon>Bacillati</taxon>
        <taxon>Bacillota</taxon>
        <taxon>Clostridia</taxon>
        <taxon>Eubacteriales</taxon>
        <taxon>Proteinivoracaceae</taxon>
        <taxon>Proteinivorax</taxon>
    </lineage>
</organism>
<keyword evidence="3" id="KW-0067">ATP-binding</keyword>
<name>A0AAU8HX72_9FIRM</name>
<dbReference type="RefSeq" id="WP_353894535.1">
    <property type="nucleotide sequence ID" value="NZ_CP159485.1"/>
</dbReference>
<dbReference type="GO" id="GO:0005524">
    <property type="term" value="F:ATP binding"/>
    <property type="evidence" value="ECO:0007669"/>
    <property type="project" value="UniProtKB-KW"/>
</dbReference>
<dbReference type="InterPro" id="IPR036637">
    <property type="entry name" value="Phosphohistidine_dom_sf"/>
</dbReference>
<keyword evidence="2" id="KW-0547">Nucleotide-binding</keyword>
<evidence type="ECO:0000259" key="4">
    <source>
        <dbReference type="Pfam" id="PF00391"/>
    </source>
</evidence>
<protein>
    <submittedName>
        <fullName evidence="5">PEP-utilizing enzyme</fullName>
    </submittedName>
</protein>
<dbReference type="PANTHER" id="PTHR43030:SF1">
    <property type="entry name" value="PHOSPHOENOLPYRUVATE SYNTHASE"/>
    <property type="match status" value="1"/>
</dbReference>
<evidence type="ECO:0000313" key="5">
    <source>
        <dbReference type="EMBL" id="XCI29991.1"/>
    </source>
</evidence>
<comment type="similarity">
    <text evidence="1">Belongs to the PEP-utilizing enzyme family.</text>
</comment>
<dbReference type="EMBL" id="CP159485">
    <property type="protein sequence ID" value="XCI29991.1"/>
    <property type="molecule type" value="Genomic_DNA"/>
</dbReference>
<reference evidence="5" key="1">
    <citation type="journal article" date="2018" name="Antonie Van Leeuwenhoek">
        <title>Proteinivorax hydrogeniformans sp. nov., an anaerobic, haloalkaliphilic bacterium fermenting proteinaceous compounds with high hydrogen production.</title>
        <authorList>
            <person name="Boltyanskaya Y."/>
            <person name="Detkova E."/>
            <person name="Pimenov N."/>
            <person name="Kevbrin V."/>
        </authorList>
    </citation>
    <scope>NUCLEOTIDE SEQUENCE</scope>
    <source>
        <strain evidence="5">Z-710</strain>
    </source>
</reference>
<dbReference type="Pfam" id="PF00391">
    <property type="entry name" value="PEP-utilizers"/>
    <property type="match status" value="1"/>
</dbReference>